<gene>
    <name evidence="1" type="ORF">KIL84_021614</name>
</gene>
<sequence>MILTGRGNGTKRGTSCQELNGAEVNAFPLITACPRFLLSSAAILLEREVLLLTGAVGILL</sequence>
<proteinExistence type="predicted"/>
<dbReference type="AlphaFoldDB" id="A0A9D4B039"/>
<dbReference type="EMBL" id="JAHDVG010000478">
    <property type="protein sequence ID" value="KAH1175200.1"/>
    <property type="molecule type" value="Genomic_DNA"/>
</dbReference>
<organism evidence="1 2">
    <name type="scientific">Mauremys mutica</name>
    <name type="common">yellowpond turtle</name>
    <dbReference type="NCBI Taxonomy" id="74926"/>
    <lineage>
        <taxon>Eukaryota</taxon>
        <taxon>Metazoa</taxon>
        <taxon>Chordata</taxon>
        <taxon>Craniata</taxon>
        <taxon>Vertebrata</taxon>
        <taxon>Euteleostomi</taxon>
        <taxon>Archelosauria</taxon>
        <taxon>Testudinata</taxon>
        <taxon>Testudines</taxon>
        <taxon>Cryptodira</taxon>
        <taxon>Durocryptodira</taxon>
        <taxon>Testudinoidea</taxon>
        <taxon>Geoemydidae</taxon>
        <taxon>Geoemydinae</taxon>
        <taxon>Mauremys</taxon>
    </lineage>
</organism>
<protein>
    <submittedName>
        <fullName evidence="1">Uncharacterized protein</fullName>
    </submittedName>
</protein>
<evidence type="ECO:0000313" key="2">
    <source>
        <dbReference type="Proteomes" id="UP000827986"/>
    </source>
</evidence>
<keyword evidence="2" id="KW-1185">Reference proteome</keyword>
<name>A0A9D4B039_9SAUR</name>
<evidence type="ECO:0000313" key="1">
    <source>
        <dbReference type="EMBL" id="KAH1175200.1"/>
    </source>
</evidence>
<accession>A0A9D4B039</accession>
<comment type="caution">
    <text evidence="1">The sequence shown here is derived from an EMBL/GenBank/DDBJ whole genome shotgun (WGS) entry which is preliminary data.</text>
</comment>
<dbReference type="Proteomes" id="UP000827986">
    <property type="component" value="Unassembled WGS sequence"/>
</dbReference>
<reference evidence="1" key="1">
    <citation type="submission" date="2021-09" db="EMBL/GenBank/DDBJ databases">
        <title>The genome of Mauremys mutica provides insights into the evolution of semi-aquatic lifestyle.</title>
        <authorList>
            <person name="Gong S."/>
            <person name="Gao Y."/>
        </authorList>
    </citation>
    <scope>NUCLEOTIDE SEQUENCE</scope>
    <source>
        <strain evidence="1">MM-2020</strain>
        <tissue evidence="1">Muscle</tissue>
    </source>
</reference>